<keyword evidence="1" id="KW-0472">Membrane</keyword>
<accession>A0ABW2U062</accession>
<sequence>MLTPVVSPAAPALFAKRYPIPAVVAGHLLLLAALASTLYCFGIIRYLPTNDNISRWDVYWYNLIREQGYLYSATSMSSAAFFPLFPYLWRLTGLDAFHMGLLNFGLFIAAFTWLAQQLRLPARWALLLLSTPPLLFMVIPYTEALFWVCHAAAARPAPRPPELVDAGPAGLRAHPLGQHHVYASAALYHAALGRPAGAGAPGPALGRGGPARYCCIGGVGGLHPVEAGGRAVRIYQSAAVLGARAAVAAASVCHALRHQYALARCAGALGGRRLDCGVPVAGRAVAASWKAPAARRAPGRDVCPRLLRQHHLVYPLVPGGSIWNFSRYLLATPFLVVLVGHLGTQPAWPRRYYFYLLLATLGLWQVFGAYTLEFDNFTRGQALWYFGLLTGYLFAYLLLRELRWQREVIMVLYVFNLVMQLHLLECFLQDYVVQ</sequence>
<feature type="transmembrane region" description="Helical" evidence="1">
    <location>
        <begin position="96"/>
        <end position="114"/>
    </location>
</feature>
<dbReference type="RefSeq" id="WP_380200717.1">
    <property type="nucleotide sequence ID" value="NZ_JBHTEK010000001.1"/>
</dbReference>
<feature type="transmembrane region" description="Helical" evidence="1">
    <location>
        <begin position="20"/>
        <end position="47"/>
    </location>
</feature>
<keyword evidence="1" id="KW-0812">Transmembrane</keyword>
<dbReference type="EMBL" id="JBHTEK010000001">
    <property type="protein sequence ID" value="MFC7666752.1"/>
    <property type="molecule type" value="Genomic_DNA"/>
</dbReference>
<proteinExistence type="predicted"/>
<evidence type="ECO:0000313" key="3">
    <source>
        <dbReference type="Proteomes" id="UP001596513"/>
    </source>
</evidence>
<keyword evidence="3" id="KW-1185">Reference proteome</keyword>
<comment type="caution">
    <text evidence="2">The sequence shown here is derived from an EMBL/GenBank/DDBJ whole genome shotgun (WGS) entry which is preliminary data.</text>
</comment>
<feature type="transmembrane region" description="Helical" evidence="1">
    <location>
        <begin position="352"/>
        <end position="370"/>
    </location>
</feature>
<name>A0ABW2U062_9BACT</name>
<evidence type="ECO:0000256" key="1">
    <source>
        <dbReference type="SAM" id="Phobius"/>
    </source>
</evidence>
<gene>
    <name evidence="2" type="ORF">ACFQT0_04455</name>
</gene>
<feature type="transmembrane region" description="Helical" evidence="1">
    <location>
        <begin position="382"/>
        <end position="399"/>
    </location>
</feature>
<keyword evidence="1" id="KW-1133">Transmembrane helix</keyword>
<dbReference type="Proteomes" id="UP001596513">
    <property type="component" value="Unassembled WGS sequence"/>
</dbReference>
<reference evidence="3" key="1">
    <citation type="journal article" date="2019" name="Int. J. Syst. Evol. Microbiol.">
        <title>The Global Catalogue of Microorganisms (GCM) 10K type strain sequencing project: providing services to taxonomists for standard genome sequencing and annotation.</title>
        <authorList>
            <consortium name="The Broad Institute Genomics Platform"/>
            <consortium name="The Broad Institute Genome Sequencing Center for Infectious Disease"/>
            <person name="Wu L."/>
            <person name="Ma J."/>
        </authorList>
    </citation>
    <scope>NUCLEOTIDE SEQUENCE [LARGE SCALE GENOMIC DNA]</scope>
    <source>
        <strain evidence="3">JCM 19635</strain>
    </source>
</reference>
<protein>
    <submittedName>
        <fullName evidence="2">Uncharacterized protein</fullName>
    </submittedName>
</protein>
<evidence type="ECO:0000313" key="2">
    <source>
        <dbReference type="EMBL" id="MFC7666752.1"/>
    </source>
</evidence>
<organism evidence="2 3">
    <name type="scientific">Hymenobacter humi</name>
    <dbReference type="NCBI Taxonomy" id="1411620"/>
    <lineage>
        <taxon>Bacteria</taxon>
        <taxon>Pseudomonadati</taxon>
        <taxon>Bacteroidota</taxon>
        <taxon>Cytophagia</taxon>
        <taxon>Cytophagales</taxon>
        <taxon>Hymenobacteraceae</taxon>
        <taxon>Hymenobacter</taxon>
    </lineage>
</organism>
<feature type="transmembrane region" description="Helical" evidence="1">
    <location>
        <begin position="411"/>
        <end position="432"/>
    </location>
</feature>
<feature type="transmembrane region" description="Helical" evidence="1">
    <location>
        <begin position="68"/>
        <end position="90"/>
    </location>
</feature>